<evidence type="ECO:0000313" key="3">
    <source>
        <dbReference type="Proteomes" id="UP000076079"/>
    </source>
</evidence>
<protein>
    <submittedName>
        <fullName evidence="2">Uncharacterized protein</fullName>
    </submittedName>
</protein>
<dbReference type="Proteomes" id="UP000076079">
    <property type="component" value="Chromosome"/>
</dbReference>
<keyword evidence="3" id="KW-1185">Reference proteome</keyword>
<dbReference type="KEGG" id="abac:LuPra_01759"/>
<organism evidence="2 3">
    <name type="scientific">Luteitalea pratensis</name>
    <dbReference type="NCBI Taxonomy" id="1855912"/>
    <lineage>
        <taxon>Bacteria</taxon>
        <taxon>Pseudomonadati</taxon>
        <taxon>Acidobacteriota</taxon>
        <taxon>Vicinamibacteria</taxon>
        <taxon>Vicinamibacterales</taxon>
        <taxon>Vicinamibacteraceae</taxon>
        <taxon>Luteitalea</taxon>
    </lineage>
</organism>
<accession>A0A143PJG6</accession>
<dbReference type="STRING" id="1855912.LuPra_01759"/>
<gene>
    <name evidence="2" type="ORF">LuPra_01759</name>
</gene>
<proteinExistence type="predicted"/>
<dbReference type="Gene3D" id="1.10.575.10">
    <property type="entry name" value="P1 Nuclease"/>
    <property type="match status" value="1"/>
</dbReference>
<sequence precursor="true">MKADGRQHRRPMPPFFRRALVPVLVMLLAAPAQLRAHNYAYHDHITDFAFQIMVAIAKGDPRFTRPAAVTPAEWTAFVSTVTAAVSRLRRMPTVLPPRPETCIQAVDGGSNTVAKGWSTTTLGKVQHAVSSSYLTDTVDCGVAYNYTPGGIYDDINPAGARDFSGTVLGLWAGRPDDAVDDTHLEIRPTNALGLGFLKDAINDLINKGLTVLLIPFVCLIDCIFGGCSGCAGGASDLADGANPLDEIDALIPGIGDISGTDWTGVWHHINLFPQASNEFDNHQGLLSEAAFGGVPDPLEILLMAVSDAAGLSVNPDDSDGVQHYQIANAGDGHPDSDMRDDGDWLITTWVHVPFSPVDNLAQYGWSEFKKDTTRGAKFLGWPLHAIGDATVPMHVTATSGWGHRPYEDAYDNLWPKLRHQGEAGESRFAREALDVAVHWRKFILDWRTAHPASSTDVPVRDLVTAIAQRTFDRSMKQHVSLGTWPFNPLMSSTYLVAKDTAIGFYRDRSDAVALGTPGALDGIGATIAFLISASEINPWPQ</sequence>
<dbReference type="EMBL" id="CP015136">
    <property type="protein sequence ID" value="AMY08556.1"/>
    <property type="molecule type" value="Genomic_DNA"/>
</dbReference>
<reference evidence="2 3" key="1">
    <citation type="journal article" date="2016" name="Genome Announc.">
        <title>First Complete Genome Sequence of a Subdivision 6 Acidobacterium Strain.</title>
        <authorList>
            <person name="Huang S."/>
            <person name="Vieira S."/>
            <person name="Bunk B."/>
            <person name="Riedel T."/>
            <person name="Sproer C."/>
            <person name="Overmann J."/>
        </authorList>
    </citation>
    <scope>NUCLEOTIDE SEQUENCE [LARGE SCALE GENOMIC DNA]</scope>
    <source>
        <strain evidence="3">DSM 100886 HEG_-6_39</strain>
    </source>
</reference>
<feature type="chain" id="PRO_5007511449" evidence="1">
    <location>
        <begin position="35"/>
        <end position="541"/>
    </location>
</feature>
<dbReference type="InterPro" id="IPR008947">
    <property type="entry name" value="PLipase_C/P1_nuclease_dom_sf"/>
</dbReference>
<dbReference type="PATRIC" id="fig|1813736.3.peg.1846"/>
<reference evidence="3" key="2">
    <citation type="submission" date="2016-04" db="EMBL/GenBank/DDBJ databases">
        <title>First Complete Genome Sequence of a Subdivision 6 Acidobacterium.</title>
        <authorList>
            <person name="Huang S."/>
            <person name="Vieira S."/>
            <person name="Bunk B."/>
            <person name="Riedel T."/>
            <person name="Sproeer C."/>
            <person name="Overmann J."/>
        </authorList>
    </citation>
    <scope>NUCLEOTIDE SEQUENCE [LARGE SCALE GENOMIC DNA]</scope>
    <source>
        <strain evidence="3">DSM 100886 HEG_-6_39</strain>
    </source>
</reference>
<keyword evidence="1" id="KW-0732">Signal</keyword>
<evidence type="ECO:0000313" key="2">
    <source>
        <dbReference type="EMBL" id="AMY08556.1"/>
    </source>
</evidence>
<dbReference type="GO" id="GO:0016788">
    <property type="term" value="F:hydrolase activity, acting on ester bonds"/>
    <property type="evidence" value="ECO:0007669"/>
    <property type="project" value="InterPro"/>
</dbReference>
<dbReference type="SUPFAM" id="SSF48537">
    <property type="entry name" value="Phospholipase C/P1 nuclease"/>
    <property type="match status" value="1"/>
</dbReference>
<evidence type="ECO:0000256" key="1">
    <source>
        <dbReference type="SAM" id="SignalP"/>
    </source>
</evidence>
<dbReference type="AlphaFoldDB" id="A0A143PJG6"/>
<name>A0A143PJG6_LUTPR</name>
<feature type="signal peptide" evidence="1">
    <location>
        <begin position="1"/>
        <end position="34"/>
    </location>
</feature>